<dbReference type="RefSeq" id="WP_184018034.1">
    <property type="nucleotide sequence ID" value="NZ_JACIJC010000003.1"/>
</dbReference>
<dbReference type="InterPro" id="IPR051045">
    <property type="entry name" value="TonB-dependent_transducer"/>
</dbReference>
<feature type="transmembrane region" description="Helical" evidence="11">
    <location>
        <begin position="12"/>
        <end position="36"/>
    </location>
</feature>
<dbReference type="PANTHER" id="PTHR33446">
    <property type="entry name" value="PROTEIN TONB-RELATED"/>
    <property type="match status" value="1"/>
</dbReference>
<proteinExistence type="inferred from homology"/>
<feature type="compositionally biased region" description="Polar residues" evidence="10">
    <location>
        <begin position="199"/>
        <end position="210"/>
    </location>
</feature>
<evidence type="ECO:0000256" key="9">
    <source>
        <dbReference type="ARBA" id="ARBA00023136"/>
    </source>
</evidence>
<evidence type="ECO:0000313" key="14">
    <source>
        <dbReference type="Proteomes" id="UP000549617"/>
    </source>
</evidence>
<evidence type="ECO:0000256" key="1">
    <source>
        <dbReference type="ARBA" id="ARBA00004383"/>
    </source>
</evidence>
<feature type="compositionally biased region" description="Acidic residues" evidence="10">
    <location>
        <begin position="50"/>
        <end position="61"/>
    </location>
</feature>
<feature type="region of interest" description="Disordered" evidence="10">
    <location>
        <begin position="50"/>
        <end position="160"/>
    </location>
</feature>
<dbReference type="PRINTS" id="PR01217">
    <property type="entry name" value="PRICHEXTENSN"/>
</dbReference>
<dbReference type="InterPro" id="IPR006260">
    <property type="entry name" value="TonB/TolA_C"/>
</dbReference>
<comment type="similarity">
    <text evidence="2">Belongs to the TonB family.</text>
</comment>
<evidence type="ECO:0000256" key="7">
    <source>
        <dbReference type="ARBA" id="ARBA00022927"/>
    </source>
</evidence>
<keyword evidence="5" id="KW-0997">Cell inner membrane</keyword>
<dbReference type="PROSITE" id="PS52015">
    <property type="entry name" value="TONB_CTD"/>
    <property type="match status" value="1"/>
</dbReference>
<reference evidence="13 14" key="1">
    <citation type="submission" date="2020-08" db="EMBL/GenBank/DDBJ databases">
        <title>Genomic Encyclopedia of Type Strains, Phase IV (KMG-IV): sequencing the most valuable type-strain genomes for metagenomic binning, comparative biology and taxonomic classification.</title>
        <authorList>
            <person name="Goeker M."/>
        </authorList>
    </citation>
    <scope>NUCLEOTIDE SEQUENCE [LARGE SCALE GENOMIC DNA]</scope>
    <source>
        <strain evidence="13 14">DSM 25079</strain>
    </source>
</reference>
<comment type="subcellular location">
    <subcellularLocation>
        <location evidence="1">Cell inner membrane</location>
        <topology evidence="1">Single-pass membrane protein</topology>
        <orientation evidence="1">Periplasmic side</orientation>
    </subcellularLocation>
</comment>
<feature type="region of interest" description="Disordered" evidence="10">
    <location>
        <begin position="195"/>
        <end position="216"/>
    </location>
</feature>
<evidence type="ECO:0000256" key="8">
    <source>
        <dbReference type="ARBA" id="ARBA00022989"/>
    </source>
</evidence>
<dbReference type="SUPFAM" id="SSF74653">
    <property type="entry name" value="TolA/TonB C-terminal domain"/>
    <property type="match status" value="1"/>
</dbReference>
<evidence type="ECO:0000256" key="6">
    <source>
        <dbReference type="ARBA" id="ARBA00022692"/>
    </source>
</evidence>
<dbReference type="AlphaFoldDB" id="A0A7W9EEA3"/>
<comment type="caution">
    <text evidence="13">The sequence shown here is derived from an EMBL/GenBank/DDBJ whole genome shotgun (WGS) entry which is preliminary data.</text>
</comment>
<dbReference type="Pfam" id="PF03544">
    <property type="entry name" value="TonB_C"/>
    <property type="match status" value="1"/>
</dbReference>
<dbReference type="InterPro" id="IPR037682">
    <property type="entry name" value="TonB_C"/>
</dbReference>
<organism evidence="13 14">
    <name type="scientific">Sphingobium boeckii</name>
    <dbReference type="NCBI Taxonomy" id="1082345"/>
    <lineage>
        <taxon>Bacteria</taxon>
        <taxon>Pseudomonadati</taxon>
        <taxon>Pseudomonadota</taxon>
        <taxon>Alphaproteobacteria</taxon>
        <taxon>Sphingomonadales</taxon>
        <taxon>Sphingomonadaceae</taxon>
        <taxon>Sphingobium</taxon>
    </lineage>
</organism>
<keyword evidence="4" id="KW-1003">Cell membrane</keyword>
<evidence type="ECO:0000313" key="13">
    <source>
        <dbReference type="EMBL" id="MBB5686043.1"/>
    </source>
</evidence>
<keyword evidence="6 11" id="KW-0812">Transmembrane</keyword>
<dbReference type="NCBIfam" id="TIGR01352">
    <property type="entry name" value="tonB_Cterm"/>
    <property type="match status" value="1"/>
</dbReference>
<evidence type="ECO:0000256" key="3">
    <source>
        <dbReference type="ARBA" id="ARBA00022448"/>
    </source>
</evidence>
<keyword evidence="8 11" id="KW-1133">Transmembrane helix</keyword>
<gene>
    <name evidence="13" type="ORF">FHS49_002059</name>
</gene>
<keyword evidence="3" id="KW-0813">Transport</keyword>
<accession>A0A7W9EEA3</accession>
<evidence type="ECO:0000256" key="10">
    <source>
        <dbReference type="SAM" id="MobiDB-lite"/>
    </source>
</evidence>
<name>A0A7W9EEA3_9SPHN</name>
<keyword evidence="9 11" id="KW-0472">Membrane</keyword>
<dbReference type="GO" id="GO:0005886">
    <property type="term" value="C:plasma membrane"/>
    <property type="evidence" value="ECO:0007669"/>
    <property type="project" value="UniProtKB-SubCell"/>
</dbReference>
<protein>
    <submittedName>
        <fullName evidence="13">Protein TonB</fullName>
    </submittedName>
</protein>
<feature type="domain" description="TonB C-terminal" evidence="12">
    <location>
        <begin position="122"/>
        <end position="216"/>
    </location>
</feature>
<feature type="compositionally biased region" description="Pro residues" evidence="10">
    <location>
        <begin position="62"/>
        <end position="119"/>
    </location>
</feature>
<evidence type="ECO:0000256" key="2">
    <source>
        <dbReference type="ARBA" id="ARBA00006555"/>
    </source>
</evidence>
<evidence type="ECO:0000256" key="5">
    <source>
        <dbReference type="ARBA" id="ARBA00022519"/>
    </source>
</evidence>
<sequence length="216" mass="23061">MAYADQKMSSSRVIAIIIVALLHAVLGYAFVTGLAFNVVKKVAADMDVFDVEEPPPPEEEPPPPPPKQDVPPPPVVTPPPIVRTNTPPPPQIQQVNRPPPPSPPQVEKPAPPPPPPPKPGIAKKAVQRSGSISDDDYPSAAQRAGDAGSTTVNYTIGADGKVSTCEIRKSSGSGSLDDQTCKLIRSRFRFKPAEDATGNKLSESRTQTVTWRLPKD</sequence>
<evidence type="ECO:0000256" key="11">
    <source>
        <dbReference type="SAM" id="Phobius"/>
    </source>
</evidence>
<dbReference type="Proteomes" id="UP000549617">
    <property type="component" value="Unassembled WGS sequence"/>
</dbReference>
<dbReference type="GO" id="GO:0015031">
    <property type="term" value="P:protein transport"/>
    <property type="evidence" value="ECO:0007669"/>
    <property type="project" value="UniProtKB-KW"/>
</dbReference>
<dbReference type="EMBL" id="JACIJC010000003">
    <property type="protein sequence ID" value="MBB5686043.1"/>
    <property type="molecule type" value="Genomic_DNA"/>
</dbReference>
<dbReference type="GO" id="GO:0055085">
    <property type="term" value="P:transmembrane transport"/>
    <property type="evidence" value="ECO:0007669"/>
    <property type="project" value="InterPro"/>
</dbReference>
<evidence type="ECO:0000259" key="12">
    <source>
        <dbReference type="PROSITE" id="PS52015"/>
    </source>
</evidence>
<evidence type="ECO:0000256" key="4">
    <source>
        <dbReference type="ARBA" id="ARBA00022475"/>
    </source>
</evidence>
<keyword evidence="14" id="KW-1185">Reference proteome</keyword>
<keyword evidence="7" id="KW-0653">Protein transport</keyword>
<dbReference type="Gene3D" id="3.30.1150.10">
    <property type="match status" value="1"/>
</dbReference>